<dbReference type="InterPro" id="IPR046960">
    <property type="entry name" value="PPR_At4g14850-like_plant"/>
</dbReference>
<feature type="compositionally biased region" description="Polar residues" evidence="3">
    <location>
        <begin position="64"/>
        <end position="84"/>
    </location>
</feature>
<evidence type="ECO:0000256" key="3">
    <source>
        <dbReference type="SAM" id="MobiDB-lite"/>
    </source>
</evidence>
<name>A0AAW0L428_QUESU</name>
<gene>
    <name evidence="4" type="primary">PCMP-H66_1</name>
    <name evidence="4" type="ORF">CFP56_007977</name>
</gene>
<accession>A0AAW0L428</accession>
<dbReference type="InterPro" id="IPR002885">
    <property type="entry name" value="PPR_rpt"/>
</dbReference>
<dbReference type="GO" id="GO:0009451">
    <property type="term" value="P:RNA modification"/>
    <property type="evidence" value="ECO:0007669"/>
    <property type="project" value="InterPro"/>
</dbReference>
<evidence type="ECO:0000256" key="2">
    <source>
        <dbReference type="PROSITE-ProRule" id="PRU00708"/>
    </source>
</evidence>
<evidence type="ECO:0000313" key="5">
    <source>
        <dbReference type="Proteomes" id="UP000237347"/>
    </source>
</evidence>
<keyword evidence="1" id="KW-0677">Repeat</keyword>
<dbReference type="PROSITE" id="PS51375">
    <property type="entry name" value="PPR"/>
    <property type="match status" value="2"/>
</dbReference>
<feature type="repeat" description="PPR" evidence="2">
    <location>
        <begin position="182"/>
        <end position="216"/>
    </location>
</feature>
<organism evidence="4 5">
    <name type="scientific">Quercus suber</name>
    <name type="common">Cork oak</name>
    <dbReference type="NCBI Taxonomy" id="58331"/>
    <lineage>
        <taxon>Eukaryota</taxon>
        <taxon>Viridiplantae</taxon>
        <taxon>Streptophyta</taxon>
        <taxon>Embryophyta</taxon>
        <taxon>Tracheophyta</taxon>
        <taxon>Spermatophyta</taxon>
        <taxon>Magnoliopsida</taxon>
        <taxon>eudicotyledons</taxon>
        <taxon>Gunneridae</taxon>
        <taxon>Pentapetalae</taxon>
        <taxon>rosids</taxon>
        <taxon>fabids</taxon>
        <taxon>Fagales</taxon>
        <taxon>Fagaceae</taxon>
        <taxon>Quercus</taxon>
    </lineage>
</organism>
<comment type="caution">
    <text evidence="4">The sequence shown here is derived from an EMBL/GenBank/DDBJ whole genome shotgun (WGS) entry which is preliminary data.</text>
</comment>
<feature type="region of interest" description="Disordered" evidence="3">
    <location>
        <begin position="42"/>
        <end position="107"/>
    </location>
</feature>
<sequence>MASLISLQGSGNSIIASHLRPPIAPQPLAQLSLNPTPSKPLCTYALPNTNNSKAYRRHSGGVSHRQSTNTQYKSHPEPSLQSQSNRKKSHSNEQKMNGDKLNDENESDPLRGVCADYGVFCALLDSCGDSKSLQVGKRVNEYLKRSPFRGDVELNNKLIGMYGRCGSMRDARRVFDRMSERNMCSWHLMINGYAVNGQGNYGLLLFEEMRKAGLQPNGKTFVLVLAACASVEVVEEGLMYFNLMKNEYGIVPGIEHYLGVIDVFGTSGHLNEAEENCIDKV</sequence>
<dbReference type="PANTHER" id="PTHR47926">
    <property type="entry name" value="PENTATRICOPEPTIDE REPEAT-CONTAINING PROTEIN"/>
    <property type="match status" value="1"/>
</dbReference>
<dbReference type="Gene3D" id="1.25.40.10">
    <property type="entry name" value="Tetratricopeptide repeat domain"/>
    <property type="match status" value="1"/>
</dbReference>
<dbReference type="AlphaFoldDB" id="A0AAW0L428"/>
<dbReference type="NCBIfam" id="TIGR00756">
    <property type="entry name" value="PPR"/>
    <property type="match status" value="2"/>
</dbReference>
<dbReference type="Pfam" id="PF13041">
    <property type="entry name" value="PPR_2"/>
    <property type="match status" value="1"/>
</dbReference>
<feature type="repeat" description="PPR" evidence="2">
    <location>
        <begin position="151"/>
        <end position="181"/>
    </location>
</feature>
<dbReference type="FunFam" id="1.25.40.10:FF:000031">
    <property type="entry name" value="Pentatricopeptide repeat-containing protein mitochondrial"/>
    <property type="match status" value="1"/>
</dbReference>
<protein>
    <submittedName>
        <fullName evidence="4">Pentatricopeptide repeat-containing protein</fullName>
    </submittedName>
</protein>
<dbReference type="EMBL" id="PKMF04000155">
    <property type="protein sequence ID" value="KAK7846438.1"/>
    <property type="molecule type" value="Genomic_DNA"/>
</dbReference>
<dbReference type="Proteomes" id="UP000237347">
    <property type="component" value="Unassembled WGS sequence"/>
</dbReference>
<evidence type="ECO:0000256" key="1">
    <source>
        <dbReference type="ARBA" id="ARBA00022737"/>
    </source>
</evidence>
<reference evidence="4 5" key="1">
    <citation type="journal article" date="2018" name="Sci. Data">
        <title>The draft genome sequence of cork oak.</title>
        <authorList>
            <person name="Ramos A.M."/>
            <person name="Usie A."/>
            <person name="Barbosa P."/>
            <person name="Barros P.M."/>
            <person name="Capote T."/>
            <person name="Chaves I."/>
            <person name="Simoes F."/>
            <person name="Abreu I."/>
            <person name="Carrasquinho I."/>
            <person name="Faro C."/>
            <person name="Guimaraes J.B."/>
            <person name="Mendonca D."/>
            <person name="Nobrega F."/>
            <person name="Rodrigues L."/>
            <person name="Saibo N.J.M."/>
            <person name="Varela M.C."/>
            <person name="Egas C."/>
            <person name="Matos J."/>
            <person name="Miguel C.M."/>
            <person name="Oliveira M.M."/>
            <person name="Ricardo C.P."/>
            <person name="Goncalves S."/>
        </authorList>
    </citation>
    <scope>NUCLEOTIDE SEQUENCE [LARGE SCALE GENOMIC DNA]</scope>
    <source>
        <strain evidence="5">cv. HL8</strain>
    </source>
</reference>
<keyword evidence="5" id="KW-1185">Reference proteome</keyword>
<proteinExistence type="predicted"/>
<dbReference type="GO" id="GO:0003723">
    <property type="term" value="F:RNA binding"/>
    <property type="evidence" value="ECO:0007669"/>
    <property type="project" value="InterPro"/>
</dbReference>
<dbReference type="PANTHER" id="PTHR47926:SF353">
    <property type="entry name" value="DYW DOMAIN-CONTAINING PROTEIN"/>
    <property type="match status" value="1"/>
</dbReference>
<dbReference type="InterPro" id="IPR011990">
    <property type="entry name" value="TPR-like_helical_dom_sf"/>
</dbReference>
<feature type="compositionally biased region" description="Basic and acidic residues" evidence="3">
    <location>
        <begin position="90"/>
        <end position="103"/>
    </location>
</feature>
<evidence type="ECO:0000313" key="4">
    <source>
        <dbReference type="EMBL" id="KAK7846438.1"/>
    </source>
</evidence>